<dbReference type="InterPro" id="IPR023827">
    <property type="entry name" value="Peptidase_S8_Asp-AS"/>
</dbReference>
<evidence type="ECO:0000256" key="5">
    <source>
        <dbReference type="ARBA" id="ARBA00022692"/>
    </source>
</evidence>
<dbReference type="EMBL" id="JBHSAY010000005">
    <property type="protein sequence ID" value="MFC4130382.1"/>
    <property type="molecule type" value="Genomic_DNA"/>
</dbReference>
<dbReference type="InterPro" id="IPR015500">
    <property type="entry name" value="Peptidase_S8_subtilisin-rel"/>
</dbReference>
<keyword evidence="4 10" id="KW-0645">Protease</keyword>
<evidence type="ECO:0000259" key="14">
    <source>
        <dbReference type="Pfam" id="PF00082"/>
    </source>
</evidence>
<dbReference type="InterPro" id="IPR006311">
    <property type="entry name" value="TAT_signal"/>
</dbReference>
<keyword evidence="7 10" id="KW-0720">Serine protease</keyword>
<feature type="region of interest" description="Disordered" evidence="11">
    <location>
        <begin position="317"/>
        <end position="343"/>
    </location>
</feature>
<dbReference type="InterPro" id="IPR036852">
    <property type="entry name" value="Peptidase_S8/S53_dom_sf"/>
</dbReference>
<evidence type="ECO:0000256" key="13">
    <source>
        <dbReference type="SAM" id="SignalP"/>
    </source>
</evidence>
<keyword evidence="5 12" id="KW-0812">Transmembrane</keyword>
<evidence type="ECO:0000256" key="1">
    <source>
        <dbReference type="ARBA" id="ARBA00004162"/>
    </source>
</evidence>
<name>A0ABV8LHG7_9ACTN</name>
<dbReference type="PROSITE" id="PS51892">
    <property type="entry name" value="SUBTILASE"/>
    <property type="match status" value="1"/>
</dbReference>
<feature type="active site" description="Charge relay system" evidence="10">
    <location>
        <position position="95"/>
    </location>
</feature>
<feature type="active site" description="Charge relay system" evidence="10">
    <location>
        <position position="61"/>
    </location>
</feature>
<dbReference type="PANTHER" id="PTHR43806">
    <property type="entry name" value="PEPTIDASE S8"/>
    <property type="match status" value="1"/>
</dbReference>
<dbReference type="Proteomes" id="UP001595816">
    <property type="component" value="Unassembled WGS sequence"/>
</dbReference>
<feature type="domain" description="Peptidase S8/S53" evidence="14">
    <location>
        <begin position="52"/>
        <end position="304"/>
    </location>
</feature>
<protein>
    <submittedName>
        <fullName evidence="15">Type VII secretion-associated serine protease mycosin</fullName>
    </submittedName>
</protein>
<dbReference type="PROSITE" id="PS51318">
    <property type="entry name" value="TAT"/>
    <property type="match status" value="1"/>
</dbReference>
<evidence type="ECO:0000313" key="16">
    <source>
        <dbReference type="Proteomes" id="UP001595816"/>
    </source>
</evidence>
<keyword evidence="16" id="KW-1185">Reference proteome</keyword>
<dbReference type="PROSITE" id="PS00136">
    <property type="entry name" value="SUBTILASE_ASP"/>
    <property type="match status" value="1"/>
</dbReference>
<dbReference type="PRINTS" id="PR00723">
    <property type="entry name" value="SUBTILISIN"/>
</dbReference>
<evidence type="ECO:0000256" key="9">
    <source>
        <dbReference type="ARBA" id="ARBA00023136"/>
    </source>
</evidence>
<dbReference type="InterPro" id="IPR023834">
    <property type="entry name" value="T7SS_pept_S8A_mycosin"/>
</dbReference>
<dbReference type="GO" id="GO:0006508">
    <property type="term" value="P:proteolysis"/>
    <property type="evidence" value="ECO:0007669"/>
    <property type="project" value="UniProtKB-KW"/>
</dbReference>
<evidence type="ECO:0000256" key="10">
    <source>
        <dbReference type="PROSITE-ProRule" id="PRU01240"/>
    </source>
</evidence>
<evidence type="ECO:0000256" key="7">
    <source>
        <dbReference type="ARBA" id="ARBA00022825"/>
    </source>
</evidence>
<evidence type="ECO:0000256" key="8">
    <source>
        <dbReference type="ARBA" id="ARBA00022989"/>
    </source>
</evidence>
<feature type="active site" description="Charge relay system" evidence="10">
    <location>
        <position position="256"/>
    </location>
</feature>
<keyword evidence="3" id="KW-1003">Cell membrane</keyword>
<dbReference type="NCBIfam" id="TIGR03921">
    <property type="entry name" value="T7SS_mycosin"/>
    <property type="match status" value="1"/>
</dbReference>
<comment type="similarity">
    <text evidence="2 10">Belongs to the peptidase S8 family.</text>
</comment>
<keyword evidence="8 12" id="KW-1133">Transmembrane helix</keyword>
<evidence type="ECO:0000256" key="6">
    <source>
        <dbReference type="ARBA" id="ARBA00022801"/>
    </source>
</evidence>
<feature type="compositionally biased region" description="Low complexity" evidence="11">
    <location>
        <begin position="317"/>
        <end position="330"/>
    </location>
</feature>
<gene>
    <name evidence="15" type="primary">mycP</name>
    <name evidence="15" type="ORF">ACFOZ4_07180</name>
</gene>
<feature type="signal peptide" evidence="13">
    <location>
        <begin position="1"/>
        <end position="26"/>
    </location>
</feature>
<evidence type="ECO:0000313" key="15">
    <source>
        <dbReference type="EMBL" id="MFC4130382.1"/>
    </source>
</evidence>
<dbReference type="Gene3D" id="3.40.50.200">
    <property type="entry name" value="Peptidase S8/S53 domain"/>
    <property type="match status" value="1"/>
</dbReference>
<dbReference type="GO" id="GO:0008233">
    <property type="term" value="F:peptidase activity"/>
    <property type="evidence" value="ECO:0007669"/>
    <property type="project" value="UniProtKB-KW"/>
</dbReference>
<evidence type="ECO:0000256" key="12">
    <source>
        <dbReference type="SAM" id="Phobius"/>
    </source>
</evidence>
<organism evidence="15 16">
    <name type="scientific">Hamadaea flava</name>
    <dbReference type="NCBI Taxonomy" id="1742688"/>
    <lineage>
        <taxon>Bacteria</taxon>
        <taxon>Bacillati</taxon>
        <taxon>Actinomycetota</taxon>
        <taxon>Actinomycetes</taxon>
        <taxon>Micromonosporales</taxon>
        <taxon>Micromonosporaceae</taxon>
        <taxon>Hamadaea</taxon>
    </lineage>
</organism>
<evidence type="ECO:0000256" key="11">
    <source>
        <dbReference type="SAM" id="MobiDB-lite"/>
    </source>
</evidence>
<keyword evidence="13" id="KW-0732">Signal</keyword>
<keyword evidence="9 12" id="KW-0472">Membrane</keyword>
<keyword evidence="6 10" id="KW-0378">Hydrolase</keyword>
<dbReference type="SUPFAM" id="SSF52743">
    <property type="entry name" value="Subtilisin-like"/>
    <property type="match status" value="1"/>
</dbReference>
<reference evidence="16" key="1">
    <citation type="journal article" date="2019" name="Int. J. Syst. Evol. Microbiol.">
        <title>The Global Catalogue of Microorganisms (GCM) 10K type strain sequencing project: providing services to taxonomists for standard genome sequencing and annotation.</title>
        <authorList>
            <consortium name="The Broad Institute Genomics Platform"/>
            <consortium name="The Broad Institute Genome Sequencing Center for Infectious Disease"/>
            <person name="Wu L."/>
            <person name="Ma J."/>
        </authorList>
    </citation>
    <scope>NUCLEOTIDE SEQUENCE [LARGE SCALE GENOMIC DNA]</scope>
    <source>
        <strain evidence="16">CGMCC 4.7289</strain>
    </source>
</reference>
<accession>A0ABV8LHG7</accession>
<evidence type="ECO:0000256" key="3">
    <source>
        <dbReference type="ARBA" id="ARBA00022475"/>
    </source>
</evidence>
<dbReference type="InterPro" id="IPR000209">
    <property type="entry name" value="Peptidase_S8/S53_dom"/>
</dbReference>
<feature type="chain" id="PRO_5045691736" evidence="13">
    <location>
        <begin position="27"/>
        <end position="394"/>
    </location>
</feature>
<feature type="transmembrane region" description="Helical" evidence="12">
    <location>
        <begin position="348"/>
        <end position="371"/>
    </location>
</feature>
<sequence length="394" mass="39945">MRLLRRSALAALAASAVLASATPAAAHGDAIRAKQWHLGYLNIAQAHQIAQGQGITVAVIDTGVADHPDLTGNVLTGVDVIKGGTGNGRADDTGHGTGMAGIIAAHGHGTNNRDGALGIAPKAKILPIRMSVGTGSKAVEGGDKPVAEGIRWAIQHGAKIINISQSVGDLETLRAVNEAQAAGVLIFAAAGNTDARDDAVQVPARYPWAVAVAGLDEKGNHLSTSLTGDEVELAAPAKDIYSDSRGGIWRFGTGTSDATAIVSGVAALVWSKFPQLTAAEVLHRLEATATDKGTPGRDPVYGFGAIDPIKALTADVAPSASPTKSASPLPTYSPRPPEAAPSTSNTGLIVGLAAGGLVLLAIIALVLFLALRPRRSTGPPAGPPPPTWPNGPRP</sequence>
<dbReference type="RefSeq" id="WP_253757998.1">
    <property type="nucleotide sequence ID" value="NZ_JAMZDZ010000001.1"/>
</dbReference>
<dbReference type="InterPro" id="IPR050131">
    <property type="entry name" value="Peptidase_S8_subtilisin-like"/>
</dbReference>
<evidence type="ECO:0000256" key="2">
    <source>
        <dbReference type="ARBA" id="ARBA00011073"/>
    </source>
</evidence>
<comment type="subcellular location">
    <subcellularLocation>
        <location evidence="1">Cell membrane</location>
        <topology evidence="1">Single-pass membrane protein</topology>
    </subcellularLocation>
</comment>
<proteinExistence type="inferred from homology"/>
<dbReference type="PANTHER" id="PTHR43806:SF11">
    <property type="entry name" value="CEREVISIN-RELATED"/>
    <property type="match status" value="1"/>
</dbReference>
<dbReference type="Pfam" id="PF00082">
    <property type="entry name" value="Peptidase_S8"/>
    <property type="match status" value="1"/>
</dbReference>
<comment type="caution">
    <text evidence="15">The sequence shown here is derived from an EMBL/GenBank/DDBJ whole genome shotgun (WGS) entry which is preliminary data.</text>
</comment>
<evidence type="ECO:0000256" key="4">
    <source>
        <dbReference type="ARBA" id="ARBA00022670"/>
    </source>
</evidence>